<dbReference type="Pfam" id="PF01814">
    <property type="entry name" value="Hemerythrin"/>
    <property type="match status" value="1"/>
</dbReference>
<evidence type="ECO:0000313" key="3">
    <source>
        <dbReference type="Proteomes" id="UP001212821"/>
    </source>
</evidence>
<protein>
    <submittedName>
        <fullName evidence="2">Hemerythrin domain-containing protein</fullName>
    </submittedName>
</protein>
<dbReference type="RefSeq" id="WP_270146322.1">
    <property type="nucleotide sequence ID" value="NZ_CP115450.1"/>
</dbReference>
<accession>A0ABY7Q6G3</accession>
<dbReference type="Gene3D" id="1.20.120.520">
    <property type="entry name" value="nmb1532 protein domain like"/>
    <property type="match status" value="1"/>
</dbReference>
<dbReference type="Proteomes" id="UP001212821">
    <property type="component" value="Chromosome"/>
</dbReference>
<feature type="domain" description="Hemerythrin-like" evidence="1">
    <location>
        <begin position="13"/>
        <end position="136"/>
    </location>
</feature>
<name>A0ABY7Q6G3_9ACTN</name>
<organism evidence="2 3">
    <name type="scientific">Kitasatospora cathayae</name>
    <dbReference type="NCBI Taxonomy" id="3004092"/>
    <lineage>
        <taxon>Bacteria</taxon>
        <taxon>Bacillati</taxon>
        <taxon>Actinomycetota</taxon>
        <taxon>Actinomycetes</taxon>
        <taxon>Kitasatosporales</taxon>
        <taxon>Streptomycetaceae</taxon>
        <taxon>Kitasatospora</taxon>
    </lineage>
</organism>
<reference evidence="3" key="1">
    <citation type="submission" date="2022-12" db="EMBL/GenBank/DDBJ databases">
        <authorList>
            <person name="Mo P."/>
        </authorList>
    </citation>
    <scope>NUCLEOTIDE SEQUENCE [LARGE SCALE GENOMIC DNA]</scope>
    <source>
        <strain evidence="3">HUAS 3-15</strain>
    </source>
</reference>
<dbReference type="CDD" id="cd12108">
    <property type="entry name" value="Hr-like"/>
    <property type="match status" value="1"/>
</dbReference>
<evidence type="ECO:0000259" key="1">
    <source>
        <dbReference type="Pfam" id="PF01814"/>
    </source>
</evidence>
<gene>
    <name evidence="2" type="ORF">O1G21_22105</name>
</gene>
<proteinExistence type="predicted"/>
<evidence type="ECO:0000313" key="2">
    <source>
        <dbReference type="EMBL" id="WBP88261.1"/>
    </source>
</evidence>
<keyword evidence="3" id="KW-1185">Reference proteome</keyword>
<dbReference type="InterPro" id="IPR012312">
    <property type="entry name" value="Hemerythrin-like"/>
</dbReference>
<sequence length="207" mass="23171">MSSSRQGMIDFTVMYATHNAFRRDLERLRSAAAAGRAGDPQVRAGWENFKTQLLIHHSVEDAELWPRLRRAVQGKPRELALTDAMEAEHADLDPLLASVDAALGGQAAALVDRVEKLVATLDDHLTHEEETALPLIQSELTVADWRGFTDGMRRRQGVKGASVYVPWVLDGRSDAERATFLSAMPAPVRVLNRLFWEGGYRKRRLWG</sequence>
<dbReference type="EMBL" id="CP115450">
    <property type="protein sequence ID" value="WBP88261.1"/>
    <property type="molecule type" value="Genomic_DNA"/>
</dbReference>